<evidence type="ECO:0000256" key="3">
    <source>
        <dbReference type="ARBA" id="ARBA00022448"/>
    </source>
</evidence>
<keyword evidence="6 8" id="KW-1133">Transmembrane helix</keyword>
<keyword evidence="7 8" id="KW-0472">Membrane</keyword>
<feature type="transmembrane region" description="Helical" evidence="8">
    <location>
        <begin position="268"/>
        <end position="297"/>
    </location>
</feature>
<feature type="transmembrane region" description="Helical" evidence="8">
    <location>
        <begin position="89"/>
        <end position="110"/>
    </location>
</feature>
<feature type="transmembrane region" description="Helical" evidence="8">
    <location>
        <begin position="117"/>
        <end position="138"/>
    </location>
</feature>
<keyword evidence="3" id="KW-0813">Transport</keyword>
<evidence type="ECO:0000256" key="7">
    <source>
        <dbReference type="ARBA" id="ARBA00023136"/>
    </source>
</evidence>
<protein>
    <submittedName>
        <fullName evidence="9">HmuU protein</fullName>
    </submittedName>
</protein>
<dbReference type="InterPro" id="IPR000522">
    <property type="entry name" value="ABC_transptr_permease_BtuC"/>
</dbReference>
<evidence type="ECO:0000256" key="2">
    <source>
        <dbReference type="ARBA" id="ARBA00007935"/>
    </source>
</evidence>
<dbReference type="Proteomes" id="UP000049127">
    <property type="component" value="Unassembled WGS sequence"/>
</dbReference>
<dbReference type="SUPFAM" id="SSF81345">
    <property type="entry name" value="ABC transporter involved in vitamin B12 uptake, BtuC"/>
    <property type="match status" value="1"/>
</dbReference>
<keyword evidence="5 8" id="KW-0812">Transmembrane</keyword>
<name>A0A0C7QI79_PARSO</name>
<dbReference type="Gene3D" id="1.10.3470.10">
    <property type="entry name" value="ABC transporter involved in vitamin B12 uptake, BtuC"/>
    <property type="match status" value="1"/>
</dbReference>
<dbReference type="PANTHER" id="PTHR30472:SF25">
    <property type="entry name" value="ABC TRANSPORTER PERMEASE PROTEIN MJ0876-RELATED"/>
    <property type="match status" value="1"/>
</dbReference>
<feature type="transmembrane region" description="Helical" evidence="8">
    <location>
        <begin position="339"/>
        <end position="356"/>
    </location>
</feature>
<evidence type="ECO:0000256" key="8">
    <source>
        <dbReference type="SAM" id="Phobius"/>
    </source>
</evidence>
<feature type="transmembrane region" description="Helical" evidence="8">
    <location>
        <begin position="24"/>
        <end position="46"/>
    </location>
</feature>
<accession>A0A0C7QI79</accession>
<feature type="transmembrane region" description="Helical" evidence="8">
    <location>
        <begin position="177"/>
        <end position="198"/>
    </location>
</feature>
<evidence type="ECO:0000256" key="5">
    <source>
        <dbReference type="ARBA" id="ARBA00022692"/>
    </source>
</evidence>
<keyword evidence="4" id="KW-1003">Cell membrane</keyword>
<dbReference type="RefSeq" id="WP_330373391.1">
    <property type="nucleotide sequence ID" value="NZ_CDNI01000003.1"/>
</dbReference>
<comment type="subcellular location">
    <subcellularLocation>
        <location evidence="1">Cell membrane</location>
        <topology evidence="1">Multi-pass membrane protein</topology>
    </subcellularLocation>
</comment>
<evidence type="ECO:0000313" key="9">
    <source>
        <dbReference type="EMBL" id="CEQ02608.1"/>
    </source>
</evidence>
<evidence type="ECO:0000256" key="4">
    <source>
        <dbReference type="ARBA" id="ARBA00022475"/>
    </source>
</evidence>
<reference evidence="9 10" key="1">
    <citation type="submission" date="2015-01" db="EMBL/GenBank/DDBJ databases">
        <authorList>
            <person name="Aslett A.Martin."/>
            <person name="De Silva Nishadi"/>
        </authorList>
    </citation>
    <scope>NUCLEOTIDE SEQUENCE [LARGE SCALE GENOMIC DNA]</scope>
    <source>
        <strain evidence="9 10">R28058</strain>
    </source>
</reference>
<dbReference type="FunFam" id="1.10.3470.10:FF:000001">
    <property type="entry name" value="Vitamin B12 ABC transporter permease BtuC"/>
    <property type="match status" value="1"/>
</dbReference>
<dbReference type="PANTHER" id="PTHR30472">
    <property type="entry name" value="FERRIC ENTEROBACTIN TRANSPORT SYSTEM PERMEASE PROTEIN"/>
    <property type="match status" value="1"/>
</dbReference>
<evidence type="ECO:0000256" key="6">
    <source>
        <dbReference type="ARBA" id="ARBA00022989"/>
    </source>
</evidence>
<dbReference type="GO" id="GO:0022857">
    <property type="term" value="F:transmembrane transporter activity"/>
    <property type="evidence" value="ECO:0007669"/>
    <property type="project" value="InterPro"/>
</dbReference>
<organism evidence="9 10">
    <name type="scientific">Paraclostridium sordellii</name>
    <name type="common">Clostridium sordellii</name>
    <dbReference type="NCBI Taxonomy" id="1505"/>
    <lineage>
        <taxon>Bacteria</taxon>
        <taxon>Bacillati</taxon>
        <taxon>Bacillota</taxon>
        <taxon>Clostridia</taxon>
        <taxon>Peptostreptococcales</taxon>
        <taxon>Peptostreptococcaceae</taxon>
        <taxon>Paraclostridium</taxon>
    </lineage>
</organism>
<dbReference type="EMBL" id="CEKZ01000003">
    <property type="protein sequence ID" value="CEQ02608.1"/>
    <property type="molecule type" value="Genomic_DNA"/>
</dbReference>
<sequence>MHSIKSSENYDMKEKKGFVKSKPLYILVIMLLICLVIMSILTAVTIGSSDISIKQVYDVIIFRLFNIGDKSLANGAIHDVVWLIRLPRIILAVCVGIGLSVTGVVMQAIVKNPLADPYILGVSSGASLGATIAIMLGLTTFLNGNAIGVFAFIGAFVVSMLVLLISNAGGRPNSTKLLLAGMALSSVCSAFSSFIVYIKNDAEGMKSITFWLMGSLGGAKWEEIVFILPLIMIGLLFFMSQYRILNLMLLGDEVSITLGTNLHRYRQIYLVITSLMVGLVVYSAGMIGFVGLIIPHIVRIFFGTDHKKLIPISALLGAIFLIWADVLSRIIIENAELPIGILISMIGAPFFVYLMIRKSYGFGGCN</sequence>
<proteinExistence type="inferred from homology"/>
<gene>
    <name evidence="9" type="primary">btuC</name>
    <name evidence="9" type="ORF">R28058_03411</name>
</gene>
<evidence type="ECO:0000256" key="1">
    <source>
        <dbReference type="ARBA" id="ARBA00004651"/>
    </source>
</evidence>
<dbReference type="InterPro" id="IPR037294">
    <property type="entry name" value="ABC_BtuC-like"/>
</dbReference>
<dbReference type="CDD" id="cd06550">
    <property type="entry name" value="TM_ABC_iron-siderophores_like"/>
    <property type="match status" value="1"/>
</dbReference>
<dbReference type="Pfam" id="PF01032">
    <property type="entry name" value="FecCD"/>
    <property type="match status" value="1"/>
</dbReference>
<dbReference type="AlphaFoldDB" id="A0A0C7QI79"/>
<feature type="transmembrane region" description="Helical" evidence="8">
    <location>
        <begin position="309"/>
        <end position="327"/>
    </location>
</feature>
<evidence type="ECO:0000313" key="10">
    <source>
        <dbReference type="Proteomes" id="UP000049127"/>
    </source>
</evidence>
<dbReference type="GO" id="GO:0033214">
    <property type="term" value="P:siderophore-iron import into cell"/>
    <property type="evidence" value="ECO:0007669"/>
    <property type="project" value="TreeGrafter"/>
</dbReference>
<feature type="transmembrane region" description="Helical" evidence="8">
    <location>
        <begin position="218"/>
        <end position="238"/>
    </location>
</feature>
<feature type="transmembrane region" description="Helical" evidence="8">
    <location>
        <begin position="144"/>
        <end position="165"/>
    </location>
</feature>
<dbReference type="GO" id="GO:0005886">
    <property type="term" value="C:plasma membrane"/>
    <property type="evidence" value="ECO:0007669"/>
    <property type="project" value="UniProtKB-SubCell"/>
</dbReference>
<comment type="similarity">
    <text evidence="2">Belongs to the binding-protein-dependent transport system permease family. FecCD subfamily.</text>
</comment>